<dbReference type="EMBL" id="JAKWFO010000003">
    <property type="protein sequence ID" value="KAI9638366.1"/>
    <property type="molecule type" value="Genomic_DNA"/>
</dbReference>
<reference evidence="4" key="1">
    <citation type="journal article" date="2022" name="G3 (Bethesda)">
        <title>High quality genome of the basidiomycete yeast Dioszegia hungarica PDD-24b-2 isolated from cloud water.</title>
        <authorList>
            <person name="Jarrige D."/>
            <person name="Haridas S."/>
            <person name="Bleykasten-Grosshans C."/>
            <person name="Joly M."/>
            <person name="Nadalig T."/>
            <person name="Sancelme M."/>
            <person name="Vuilleumier S."/>
            <person name="Grigoriev I.V."/>
            <person name="Amato P."/>
            <person name="Bringel F."/>
        </authorList>
    </citation>
    <scope>NUCLEOTIDE SEQUENCE</scope>
    <source>
        <strain evidence="4">PDD-24b-2</strain>
    </source>
</reference>
<evidence type="ECO:0000313" key="4">
    <source>
        <dbReference type="EMBL" id="KAI9638366.1"/>
    </source>
</evidence>
<name>A0AA38HFU8_9TREE</name>
<feature type="domain" description="CSN8/PSMD8/EIF3K" evidence="3">
    <location>
        <begin position="97"/>
        <end position="227"/>
    </location>
</feature>
<feature type="region of interest" description="Disordered" evidence="2">
    <location>
        <begin position="221"/>
        <end position="255"/>
    </location>
</feature>
<keyword evidence="1 4" id="KW-0647">Proteasome</keyword>
<sequence length="284" mass="31023">MSLQQSLTELQSAFDKGKTEQVTSQLSKLKLELAKSGLYFAPPTATSNDLVVARSILELASFHSLRLHSLKSYTAYNAALQPFYALPNLPSSPNRPVILGLYLLALLSGGQLTEFHTLLERLGPGEMGDSFVKLPVDLERWLMEGAYNKVYRARERVPREEFGFLLEKLMGTVRAQIAATIEASYPSLGKQNASGLLFFKSGEEKDLIEFTSSRKWTLNPSTSTFTFPSTSPDDTPTYNTSANPSATSFGATGNSMSGGVTRGIPMRTMVGPALRLAQQLEAIV</sequence>
<accession>A0AA38HFU8</accession>
<organism evidence="4 5">
    <name type="scientific">Dioszegia hungarica</name>
    <dbReference type="NCBI Taxonomy" id="4972"/>
    <lineage>
        <taxon>Eukaryota</taxon>
        <taxon>Fungi</taxon>
        <taxon>Dikarya</taxon>
        <taxon>Basidiomycota</taxon>
        <taxon>Agaricomycotina</taxon>
        <taxon>Tremellomycetes</taxon>
        <taxon>Tremellales</taxon>
        <taxon>Bulleribasidiaceae</taxon>
        <taxon>Dioszegia</taxon>
    </lineage>
</organism>
<dbReference type="Proteomes" id="UP001164286">
    <property type="component" value="Unassembled WGS sequence"/>
</dbReference>
<comment type="caution">
    <text evidence="4">The sequence shown here is derived from an EMBL/GenBank/DDBJ whole genome shotgun (WGS) entry which is preliminary data.</text>
</comment>
<dbReference type="InterPro" id="IPR006746">
    <property type="entry name" value="26S_Psome_Rpn12"/>
</dbReference>
<feature type="compositionally biased region" description="Polar residues" evidence="2">
    <location>
        <begin position="238"/>
        <end position="255"/>
    </location>
</feature>
<evidence type="ECO:0000259" key="3">
    <source>
        <dbReference type="Pfam" id="PF10075"/>
    </source>
</evidence>
<feature type="compositionally biased region" description="Low complexity" evidence="2">
    <location>
        <begin position="221"/>
        <end position="237"/>
    </location>
</feature>
<evidence type="ECO:0000313" key="5">
    <source>
        <dbReference type="Proteomes" id="UP001164286"/>
    </source>
</evidence>
<dbReference type="GO" id="GO:0005634">
    <property type="term" value="C:nucleus"/>
    <property type="evidence" value="ECO:0007669"/>
    <property type="project" value="TreeGrafter"/>
</dbReference>
<dbReference type="RefSeq" id="XP_052948143.1">
    <property type="nucleotide sequence ID" value="XM_053092143.1"/>
</dbReference>
<dbReference type="Pfam" id="PF10075">
    <property type="entry name" value="CSN8_PSD8_EIF3K"/>
    <property type="match status" value="1"/>
</dbReference>
<dbReference type="GO" id="GO:0005829">
    <property type="term" value="C:cytosol"/>
    <property type="evidence" value="ECO:0007669"/>
    <property type="project" value="TreeGrafter"/>
</dbReference>
<evidence type="ECO:0000256" key="1">
    <source>
        <dbReference type="ARBA" id="ARBA00022942"/>
    </source>
</evidence>
<keyword evidence="5" id="KW-1185">Reference proteome</keyword>
<evidence type="ECO:0000256" key="2">
    <source>
        <dbReference type="SAM" id="MobiDB-lite"/>
    </source>
</evidence>
<proteinExistence type="predicted"/>
<dbReference type="AlphaFoldDB" id="A0AA38HFU8"/>
<protein>
    <submittedName>
        <fullName evidence="4">26S proteasome non-ATPase regulatory subunit 8</fullName>
    </submittedName>
</protein>
<dbReference type="PANTHER" id="PTHR12387:SF0">
    <property type="entry name" value="26S PROTEASOME NON-ATPASE REGULATORY SUBUNIT 8"/>
    <property type="match status" value="1"/>
</dbReference>
<dbReference type="Gene3D" id="1.25.40.990">
    <property type="match status" value="1"/>
</dbReference>
<dbReference type="GO" id="GO:0043161">
    <property type="term" value="P:proteasome-mediated ubiquitin-dependent protein catabolic process"/>
    <property type="evidence" value="ECO:0007669"/>
    <property type="project" value="TreeGrafter"/>
</dbReference>
<dbReference type="InterPro" id="IPR033464">
    <property type="entry name" value="CSN8_PSD8_EIF3K"/>
</dbReference>
<dbReference type="GO" id="GO:0008541">
    <property type="term" value="C:proteasome regulatory particle, lid subcomplex"/>
    <property type="evidence" value="ECO:0007669"/>
    <property type="project" value="TreeGrafter"/>
</dbReference>
<dbReference type="GeneID" id="77731348"/>
<dbReference type="PANTHER" id="PTHR12387">
    <property type="entry name" value="26S PROTEASOME NON-ATPASE REGULATORY SUBUNIT 8"/>
    <property type="match status" value="1"/>
</dbReference>
<gene>
    <name evidence="4" type="ORF">MKK02DRAFT_42753</name>
</gene>